<dbReference type="Proteomes" id="UP001550378">
    <property type="component" value="Unassembled WGS sequence"/>
</dbReference>
<sequence>MSVPAPPSPEAARLAARTALGRLEHTFPPRKEVAVREDHRGLFVAASVTAVACLAAGGVVLWLLVSWVLALYPLFIAVMAVGALLNSPNARKKLGGRRLHLFEEGLLVDMGPGRMFAVRWDEAVHYQETIQEVIAYKGTQTPLRSAHTSTLVAPDGARTRITDFFADHGTWAPLISEAIARAQGGRAWAAVRAGRRIGHGPFTLDAAGISTRRRGVLPWSAVETIGVRAGFVVVREHGRRKPWAHARVRAVPNLLVFLTVAACLHRG</sequence>
<feature type="transmembrane region" description="Helical" evidence="1">
    <location>
        <begin position="70"/>
        <end position="88"/>
    </location>
</feature>
<evidence type="ECO:0000313" key="3">
    <source>
        <dbReference type="Proteomes" id="UP001550378"/>
    </source>
</evidence>
<accession>A0ABV2W6A1</accession>
<dbReference type="RefSeq" id="WP_359653393.1">
    <property type="nucleotide sequence ID" value="NZ_JBEXZP010000021.1"/>
</dbReference>
<proteinExistence type="predicted"/>
<dbReference type="Pfam" id="PF20226">
    <property type="entry name" value="DUF6585"/>
    <property type="match status" value="1"/>
</dbReference>
<feature type="transmembrane region" description="Helical" evidence="1">
    <location>
        <begin position="41"/>
        <end position="64"/>
    </location>
</feature>
<organism evidence="2 3">
    <name type="scientific">Streptomyces lavendulocolor</name>
    <dbReference type="NCBI Taxonomy" id="67316"/>
    <lineage>
        <taxon>Bacteria</taxon>
        <taxon>Bacillati</taxon>
        <taxon>Actinomycetota</taxon>
        <taxon>Actinomycetes</taxon>
        <taxon>Kitasatosporales</taxon>
        <taxon>Streptomycetaceae</taxon>
        <taxon>Streptomyces</taxon>
    </lineage>
</organism>
<keyword evidence="1" id="KW-0812">Transmembrane</keyword>
<keyword evidence="3" id="KW-1185">Reference proteome</keyword>
<reference evidence="2 3" key="1">
    <citation type="submission" date="2024-06" db="EMBL/GenBank/DDBJ databases">
        <title>The Natural Products Discovery Center: Release of the First 8490 Sequenced Strains for Exploring Actinobacteria Biosynthetic Diversity.</title>
        <authorList>
            <person name="Kalkreuter E."/>
            <person name="Kautsar S.A."/>
            <person name="Yang D."/>
            <person name="Bader C.D."/>
            <person name="Teijaro C.N."/>
            <person name="Fluegel L."/>
            <person name="Davis C.M."/>
            <person name="Simpson J.R."/>
            <person name="Lauterbach L."/>
            <person name="Steele A.D."/>
            <person name="Gui C."/>
            <person name="Meng S."/>
            <person name="Li G."/>
            <person name="Viehrig K."/>
            <person name="Ye F."/>
            <person name="Su P."/>
            <person name="Kiefer A.F."/>
            <person name="Nichols A."/>
            <person name="Cepeda A.J."/>
            <person name="Yan W."/>
            <person name="Fan B."/>
            <person name="Jiang Y."/>
            <person name="Adhikari A."/>
            <person name="Zheng C.-J."/>
            <person name="Schuster L."/>
            <person name="Cowan T.M."/>
            <person name="Smanski M.J."/>
            <person name="Chevrette M.G."/>
            <person name="De Carvalho L.P.S."/>
            <person name="Shen B."/>
        </authorList>
    </citation>
    <scope>NUCLEOTIDE SEQUENCE [LARGE SCALE GENOMIC DNA]</scope>
    <source>
        <strain evidence="2 3">NPDC006337</strain>
    </source>
</reference>
<dbReference type="InterPro" id="IPR046492">
    <property type="entry name" value="DUF6585"/>
</dbReference>
<evidence type="ECO:0000313" key="2">
    <source>
        <dbReference type="EMBL" id="MEU0709084.1"/>
    </source>
</evidence>
<protein>
    <submittedName>
        <fullName evidence="2">DUF6585 family protein</fullName>
    </submittedName>
</protein>
<name>A0ABV2W6A1_9ACTN</name>
<gene>
    <name evidence="2" type="ORF">ABZ508_17145</name>
</gene>
<evidence type="ECO:0000256" key="1">
    <source>
        <dbReference type="SAM" id="Phobius"/>
    </source>
</evidence>
<keyword evidence="1" id="KW-0472">Membrane</keyword>
<dbReference type="EMBL" id="JBEXZR010000014">
    <property type="protein sequence ID" value="MEU0709084.1"/>
    <property type="molecule type" value="Genomic_DNA"/>
</dbReference>
<comment type="caution">
    <text evidence="2">The sequence shown here is derived from an EMBL/GenBank/DDBJ whole genome shotgun (WGS) entry which is preliminary data.</text>
</comment>
<keyword evidence="1" id="KW-1133">Transmembrane helix</keyword>